<keyword evidence="4" id="KW-1185">Reference proteome</keyword>
<name>A0A426FS59_9BURK</name>
<evidence type="ECO:0000256" key="1">
    <source>
        <dbReference type="SAM" id="MobiDB-lite"/>
    </source>
</evidence>
<evidence type="ECO:0000313" key="4">
    <source>
        <dbReference type="Proteomes" id="UP000270261"/>
    </source>
</evidence>
<evidence type="ECO:0000313" key="3">
    <source>
        <dbReference type="EMBL" id="RRN45497.1"/>
    </source>
</evidence>
<feature type="region of interest" description="Disordered" evidence="1">
    <location>
        <begin position="49"/>
        <end position="72"/>
    </location>
</feature>
<reference evidence="3 4" key="1">
    <citation type="submission" date="2018-11" db="EMBL/GenBank/DDBJ databases">
        <title>Genome sequencing of Lautropia sp. KCOM 2505 (= ChDC F240).</title>
        <authorList>
            <person name="Kook J.-K."/>
            <person name="Park S.-N."/>
            <person name="Lim Y.K."/>
        </authorList>
    </citation>
    <scope>NUCLEOTIDE SEQUENCE [LARGE SCALE GENOMIC DNA]</scope>
    <source>
        <strain evidence="3 4">KCOM 2505</strain>
    </source>
</reference>
<keyword evidence="2" id="KW-0472">Membrane</keyword>
<comment type="caution">
    <text evidence="3">The sequence shown here is derived from an EMBL/GenBank/DDBJ whole genome shotgun (WGS) entry which is preliminary data.</text>
</comment>
<feature type="transmembrane region" description="Helical" evidence="2">
    <location>
        <begin position="6"/>
        <end position="26"/>
    </location>
</feature>
<protein>
    <submittedName>
        <fullName evidence="3">Uncharacterized protein</fullName>
    </submittedName>
</protein>
<accession>A0A426FS59</accession>
<organism evidence="3 4">
    <name type="scientific">Lautropia dentalis</name>
    <dbReference type="NCBI Taxonomy" id="2490857"/>
    <lineage>
        <taxon>Bacteria</taxon>
        <taxon>Pseudomonadati</taxon>
        <taxon>Pseudomonadota</taxon>
        <taxon>Betaproteobacteria</taxon>
        <taxon>Burkholderiales</taxon>
        <taxon>Burkholderiaceae</taxon>
        <taxon>Lautropia</taxon>
    </lineage>
</organism>
<gene>
    <name evidence="3" type="ORF">EHV23_04720</name>
</gene>
<dbReference type="AlphaFoldDB" id="A0A426FS59"/>
<sequence length="72" mass="7184">MVDNVGCWLLVAGCWLLVAGCWLLAAGQRLRTSGCRNGQAICRGHAGTVGSPDRHPAGGRSAGGGVPAAVNG</sequence>
<keyword evidence="2" id="KW-1133">Transmembrane helix</keyword>
<keyword evidence="2" id="KW-0812">Transmembrane</keyword>
<dbReference type="Proteomes" id="UP000270261">
    <property type="component" value="Unassembled WGS sequence"/>
</dbReference>
<evidence type="ECO:0000256" key="2">
    <source>
        <dbReference type="SAM" id="Phobius"/>
    </source>
</evidence>
<proteinExistence type="predicted"/>
<dbReference type="EMBL" id="RRUE01000001">
    <property type="protein sequence ID" value="RRN45497.1"/>
    <property type="molecule type" value="Genomic_DNA"/>
</dbReference>